<reference evidence="2" key="1">
    <citation type="journal article" date="2020" name="Stud. Mycol.">
        <title>101 Dothideomycetes genomes: A test case for predicting lifestyles and emergence of pathogens.</title>
        <authorList>
            <person name="Haridas S."/>
            <person name="Albert R."/>
            <person name="Binder M."/>
            <person name="Bloem J."/>
            <person name="LaButti K."/>
            <person name="Salamov A."/>
            <person name="Andreopoulos B."/>
            <person name="Baker S."/>
            <person name="Barry K."/>
            <person name="Bills G."/>
            <person name="Bluhm B."/>
            <person name="Cannon C."/>
            <person name="Castanera R."/>
            <person name="Culley D."/>
            <person name="Daum C."/>
            <person name="Ezra D."/>
            <person name="Gonzalez J."/>
            <person name="Henrissat B."/>
            <person name="Kuo A."/>
            <person name="Liang C."/>
            <person name="Lipzen A."/>
            <person name="Lutzoni F."/>
            <person name="Magnuson J."/>
            <person name="Mondo S."/>
            <person name="Nolan M."/>
            <person name="Ohm R."/>
            <person name="Pangilinan J."/>
            <person name="Park H.-J."/>
            <person name="Ramirez L."/>
            <person name="Alfaro M."/>
            <person name="Sun H."/>
            <person name="Tritt A."/>
            <person name="Yoshinaga Y."/>
            <person name="Zwiers L.-H."/>
            <person name="Turgeon B."/>
            <person name="Goodwin S."/>
            <person name="Spatafora J."/>
            <person name="Crous P."/>
            <person name="Grigoriev I."/>
        </authorList>
    </citation>
    <scope>NUCLEOTIDE SEQUENCE [LARGE SCALE GENOMIC DNA]</scope>
    <source>
        <strain evidence="2">CBS 304.66</strain>
    </source>
</reference>
<keyword evidence="2" id="KW-1185">Reference proteome</keyword>
<comment type="caution">
    <text evidence="1">The sequence shown here is derived from an EMBL/GenBank/DDBJ whole genome shotgun (WGS) entry which is preliminary data.</text>
</comment>
<evidence type="ECO:0000313" key="2">
    <source>
        <dbReference type="Proteomes" id="UP000800093"/>
    </source>
</evidence>
<dbReference type="EMBL" id="ML986583">
    <property type="protein sequence ID" value="KAF2269236.1"/>
    <property type="molecule type" value="Genomic_DNA"/>
</dbReference>
<sequence>MLANRWVARRELLGTVCCMCMRDVMFGGVERVRLIKAPRRITGFSLQAMTRALGRDRLRRVASPRLPSPTPSASAAGLVFLYASLRTCLVFLPANAHREGDLILSLVLVIGVALR</sequence>
<evidence type="ECO:0000313" key="1">
    <source>
        <dbReference type="EMBL" id="KAF2269236.1"/>
    </source>
</evidence>
<organism evidence="1 2">
    <name type="scientific">Lojkania enalia</name>
    <dbReference type="NCBI Taxonomy" id="147567"/>
    <lineage>
        <taxon>Eukaryota</taxon>
        <taxon>Fungi</taxon>
        <taxon>Dikarya</taxon>
        <taxon>Ascomycota</taxon>
        <taxon>Pezizomycotina</taxon>
        <taxon>Dothideomycetes</taxon>
        <taxon>Pleosporomycetidae</taxon>
        <taxon>Pleosporales</taxon>
        <taxon>Pleosporales incertae sedis</taxon>
        <taxon>Lojkania</taxon>
    </lineage>
</organism>
<protein>
    <submittedName>
        <fullName evidence="1">Uncharacterized protein</fullName>
    </submittedName>
</protein>
<name>A0A9P4N9T3_9PLEO</name>
<dbReference type="AlphaFoldDB" id="A0A9P4N9T3"/>
<accession>A0A9P4N9T3</accession>
<dbReference type="Proteomes" id="UP000800093">
    <property type="component" value="Unassembled WGS sequence"/>
</dbReference>
<proteinExistence type="predicted"/>
<gene>
    <name evidence="1" type="ORF">CC78DRAFT_306761</name>
</gene>